<evidence type="ECO:0000259" key="2">
    <source>
        <dbReference type="Pfam" id="PF01575"/>
    </source>
</evidence>
<evidence type="ECO:0000256" key="1">
    <source>
        <dbReference type="ARBA" id="ARBA00005254"/>
    </source>
</evidence>
<dbReference type="EMBL" id="JXUW01000001">
    <property type="protein sequence ID" value="KJE78185.1"/>
    <property type="molecule type" value="Genomic_DNA"/>
</dbReference>
<feature type="domain" description="MaoC-like" evidence="2">
    <location>
        <begin position="11"/>
        <end position="110"/>
    </location>
</feature>
<dbReference type="AlphaFoldDB" id="A0A0D8FY84"/>
<dbReference type="Gene3D" id="3.10.129.10">
    <property type="entry name" value="Hotdog Thioesterase"/>
    <property type="match status" value="1"/>
</dbReference>
<accession>A0A0D8FY84</accession>
<dbReference type="GeneID" id="78371532"/>
<dbReference type="Proteomes" id="UP000032336">
    <property type="component" value="Unassembled WGS sequence"/>
</dbReference>
<proteinExistence type="inferred from homology"/>
<reference evidence="3 4" key="1">
    <citation type="submission" date="2015-01" db="EMBL/GenBank/DDBJ databases">
        <title>Draft genome of the acidophilic iron oxidizer Ferrimicrobium acidiphilum strain T23.</title>
        <authorList>
            <person name="Poehlein A."/>
            <person name="Eisen S."/>
            <person name="Schloemann M."/>
            <person name="Johnson B.D."/>
            <person name="Daniel R."/>
            <person name="Muehling M."/>
        </authorList>
    </citation>
    <scope>NUCLEOTIDE SEQUENCE [LARGE SCALE GENOMIC DNA]</scope>
    <source>
        <strain evidence="3 4">T23</strain>
    </source>
</reference>
<dbReference type="STRING" id="1121877.FEAC_01770"/>
<gene>
    <name evidence="3" type="ORF">FEAC_01770</name>
</gene>
<dbReference type="OrthoDB" id="9797938at2"/>
<evidence type="ECO:0000313" key="4">
    <source>
        <dbReference type="Proteomes" id="UP000032336"/>
    </source>
</evidence>
<dbReference type="eggNOG" id="COG2030">
    <property type="taxonomic scope" value="Bacteria"/>
</dbReference>
<dbReference type="SUPFAM" id="SSF54637">
    <property type="entry name" value="Thioesterase/thiol ester dehydrase-isomerase"/>
    <property type="match status" value="1"/>
</dbReference>
<name>A0A0D8FY84_9ACTN</name>
<keyword evidence="4" id="KW-1185">Reference proteome</keyword>
<dbReference type="InterPro" id="IPR052342">
    <property type="entry name" value="MCH/BMMD"/>
</dbReference>
<sequence length="151" mass="16667">MPTKFFEDYTVGEEAKYGPIEVDSASMIEFARQWDPQPFHVDPIAARTSMYGGIIASGWFTCALAMRTLVVNYLSPESSLGSPGLDSLKWLAPVRAGDELWLHCVVLEARPSHSKPDRGILKTNIELSSATGQLVLSMVATNFVLRRHDPS</sequence>
<comment type="caution">
    <text evidence="3">The sequence shown here is derived from an EMBL/GenBank/DDBJ whole genome shotgun (WGS) entry which is preliminary data.</text>
</comment>
<dbReference type="Pfam" id="PF01575">
    <property type="entry name" value="MaoC_dehydratas"/>
    <property type="match status" value="1"/>
</dbReference>
<dbReference type="PANTHER" id="PTHR43664:SF1">
    <property type="entry name" value="BETA-METHYLMALYL-COA DEHYDRATASE"/>
    <property type="match status" value="1"/>
</dbReference>
<dbReference type="InterPro" id="IPR002539">
    <property type="entry name" value="MaoC-like_dom"/>
</dbReference>
<comment type="similarity">
    <text evidence="1">Belongs to the enoyl-CoA hydratase/isomerase family.</text>
</comment>
<evidence type="ECO:0000313" key="3">
    <source>
        <dbReference type="EMBL" id="KJE78185.1"/>
    </source>
</evidence>
<dbReference type="RefSeq" id="WP_052565073.1">
    <property type="nucleotide sequence ID" value="NZ_JQKF01000001.1"/>
</dbReference>
<dbReference type="CDD" id="cd03454">
    <property type="entry name" value="YdeM"/>
    <property type="match status" value="1"/>
</dbReference>
<dbReference type="PANTHER" id="PTHR43664">
    <property type="entry name" value="MONOAMINE OXIDASE-RELATED"/>
    <property type="match status" value="1"/>
</dbReference>
<protein>
    <submittedName>
        <fullName evidence="3">Bifunctional aldehyde dehydrogenase/enoyl-CoA hydratase</fullName>
    </submittedName>
</protein>
<dbReference type="InterPro" id="IPR029069">
    <property type="entry name" value="HotDog_dom_sf"/>
</dbReference>
<organism evidence="3 4">
    <name type="scientific">Ferrimicrobium acidiphilum DSM 19497</name>
    <dbReference type="NCBI Taxonomy" id="1121877"/>
    <lineage>
        <taxon>Bacteria</taxon>
        <taxon>Bacillati</taxon>
        <taxon>Actinomycetota</taxon>
        <taxon>Acidimicrobiia</taxon>
        <taxon>Acidimicrobiales</taxon>
        <taxon>Acidimicrobiaceae</taxon>
        <taxon>Ferrimicrobium</taxon>
    </lineage>
</organism>